<dbReference type="STRING" id="39490.ERS852448_01371"/>
<protein>
    <submittedName>
        <fullName evidence="2">Type II toxin-antitoxin system Phd/YefM family antitoxin</fullName>
    </submittedName>
</protein>
<reference evidence="2 4" key="2">
    <citation type="journal article" date="2019" name="Nat. Med.">
        <title>A library of human gut bacterial isolates paired with longitudinal multiomics data enables mechanistic microbiome research.</title>
        <authorList>
            <person name="Poyet M."/>
            <person name="Groussin M."/>
            <person name="Gibbons S.M."/>
            <person name="Avila-Pacheco J."/>
            <person name="Jiang X."/>
            <person name="Kearney S.M."/>
            <person name="Perrotta A.R."/>
            <person name="Berdy B."/>
            <person name="Zhao S."/>
            <person name="Lieberman T.D."/>
            <person name="Swanson P.K."/>
            <person name="Smith M."/>
            <person name="Roesemann S."/>
            <person name="Alexander J.E."/>
            <person name="Rich S.A."/>
            <person name="Livny J."/>
            <person name="Vlamakis H."/>
            <person name="Clish C."/>
            <person name="Bullock K."/>
            <person name="Deik A."/>
            <person name="Scott J."/>
            <person name="Pierce K.A."/>
            <person name="Xavier R.J."/>
            <person name="Alm E.J."/>
        </authorList>
    </citation>
    <scope>NUCLEOTIDE SEQUENCE [LARGE SCALE GENOMIC DNA]</scope>
    <source>
        <strain evidence="2 4">BIOML-A3</strain>
    </source>
</reference>
<name>A0A173T7S9_EUBRA</name>
<dbReference type="AlphaFoldDB" id="A0A173T7S9"/>
<organism evidence="1 3">
    <name type="scientific">Eubacterium ramulus</name>
    <dbReference type="NCBI Taxonomy" id="39490"/>
    <lineage>
        <taxon>Bacteria</taxon>
        <taxon>Bacillati</taxon>
        <taxon>Bacillota</taxon>
        <taxon>Clostridia</taxon>
        <taxon>Eubacteriales</taxon>
        <taxon>Eubacteriaceae</taxon>
        <taxon>Eubacterium</taxon>
    </lineage>
</organism>
<evidence type="ECO:0000313" key="3">
    <source>
        <dbReference type="Proteomes" id="UP000095492"/>
    </source>
</evidence>
<dbReference type="EMBL" id="WKRA01000022">
    <property type="protein sequence ID" value="MSD16808.1"/>
    <property type="molecule type" value="Genomic_DNA"/>
</dbReference>
<sequence length="46" mass="5309">MENYERECAEKELLLKLQETEDAVKDGKGWLNLNELKLLMGQQGSL</sequence>
<evidence type="ECO:0000313" key="1">
    <source>
        <dbReference type="EMBL" id="CUM98701.1"/>
    </source>
</evidence>
<dbReference type="EMBL" id="CYYA01000007">
    <property type="protein sequence ID" value="CUM98701.1"/>
    <property type="molecule type" value="Genomic_DNA"/>
</dbReference>
<reference evidence="1 3" key="1">
    <citation type="submission" date="2015-09" db="EMBL/GenBank/DDBJ databases">
        <authorList>
            <consortium name="Pathogen Informatics"/>
        </authorList>
    </citation>
    <scope>NUCLEOTIDE SEQUENCE [LARGE SCALE GENOMIC DNA]</scope>
    <source>
        <strain evidence="1 3">2789STDY5608891</strain>
    </source>
</reference>
<evidence type="ECO:0000313" key="2">
    <source>
        <dbReference type="EMBL" id="MSD16808.1"/>
    </source>
</evidence>
<dbReference type="GeneID" id="42788247"/>
<proteinExistence type="predicted"/>
<gene>
    <name evidence="1" type="ORF">ERS852448_01371</name>
    <name evidence="2" type="ORF">GKE72_12220</name>
</gene>
<dbReference type="Proteomes" id="UP000431304">
    <property type="component" value="Unassembled WGS sequence"/>
</dbReference>
<accession>A0A173T7S9</accession>
<dbReference type="RefSeq" id="WP_021738819.1">
    <property type="nucleotide sequence ID" value="NZ_CABKSU010000042.1"/>
</dbReference>
<evidence type="ECO:0000313" key="4">
    <source>
        <dbReference type="Proteomes" id="UP000431304"/>
    </source>
</evidence>
<dbReference type="Proteomes" id="UP000095492">
    <property type="component" value="Unassembled WGS sequence"/>
</dbReference>